<keyword evidence="4" id="KW-1185">Reference proteome</keyword>
<keyword evidence="2" id="KW-0456">Lyase</keyword>
<name>A0A059FCC6_9PROT</name>
<comment type="similarity">
    <text evidence="1">Belongs to the enoyl-CoA hydratase/isomerase family.</text>
</comment>
<organism evidence="3 4">
    <name type="scientific">Hyphomonas hirschiana VP5</name>
    <dbReference type="NCBI Taxonomy" id="1280951"/>
    <lineage>
        <taxon>Bacteria</taxon>
        <taxon>Pseudomonadati</taxon>
        <taxon>Pseudomonadota</taxon>
        <taxon>Alphaproteobacteria</taxon>
        <taxon>Hyphomonadales</taxon>
        <taxon>Hyphomonadaceae</taxon>
        <taxon>Hyphomonas</taxon>
    </lineage>
</organism>
<evidence type="ECO:0000256" key="1">
    <source>
        <dbReference type="ARBA" id="ARBA00005254"/>
    </source>
</evidence>
<dbReference type="PANTHER" id="PTHR11941">
    <property type="entry name" value="ENOYL-COA HYDRATASE-RELATED"/>
    <property type="match status" value="1"/>
</dbReference>
<dbReference type="InterPro" id="IPR014748">
    <property type="entry name" value="Enoyl-CoA_hydra_C"/>
</dbReference>
<dbReference type="GO" id="GO:0006635">
    <property type="term" value="P:fatty acid beta-oxidation"/>
    <property type="evidence" value="ECO:0007669"/>
    <property type="project" value="TreeGrafter"/>
</dbReference>
<dbReference type="Gene3D" id="3.90.226.10">
    <property type="entry name" value="2-enoyl-CoA Hydratase, Chain A, domain 1"/>
    <property type="match status" value="1"/>
</dbReference>
<sequence>MGPQMRWRASRVTNKNSVGIFSASPALTSRHYFQGGAFMRASPAKDSREEDMDDILITEKRGHVTVLTLNRPEAMNSLDYELYDALENAVRTSDARAIVITGSGTRAFCAGDDVKKILSKGAPVTPERAAKAKDTGGLTPAADALLHTDIPVIAAINGFALGWGAELAIMADMRVMSDTAKIGEIFVTRGLCCDAPGLGRLAQLVGREKASELLFTGDVIDAAEAKAIGLVGRVVAPGDLMPTALALAEKIAANPPQAVKSLKAGLRRTLDPDWRDTGKWAITEIRRLMQTADAKESAAAFIEKRTPVFTGN</sequence>
<dbReference type="EMBL" id="ARYI01000016">
    <property type="protein sequence ID" value="KCZ88279.1"/>
    <property type="molecule type" value="Genomic_DNA"/>
</dbReference>
<dbReference type="Gene3D" id="1.10.12.10">
    <property type="entry name" value="Lyase 2-enoyl-coa Hydratase, Chain A, domain 2"/>
    <property type="match status" value="1"/>
</dbReference>
<keyword evidence="3" id="KW-0413">Isomerase</keyword>
<dbReference type="Proteomes" id="UP000025061">
    <property type="component" value="Unassembled WGS sequence"/>
</dbReference>
<reference evidence="3 4" key="1">
    <citation type="submission" date="2013-04" db="EMBL/GenBank/DDBJ databases">
        <title>Hyphomonas hirschiana VP5 Genome Sequencing.</title>
        <authorList>
            <person name="Lai Q."/>
            <person name="Shao Z."/>
        </authorList>
    </citation>
    <scope>NUCLEOTIDE SEQUENCE [LARGE SCALE GENOMIC DNA]</scope>
    <source>
        <strain evidence="3 4">VP5</strain>
    </source>
</reference>
<dbReference type="AlphaFoldDB" id="A0A059FCC6"/>
<dbReference type="GO" id="GO:0016829">
    <property type="term" value="F:lyase activity"/>
    <property type="evidence" value="ECO:0007669"/>
    <property type="project" value="UniProtKB-KW"/>
</dbReference>
<protein>
    <submittedName>
        <fullName evidence="3">Enoyl-CoA hydratase/isomerase family protein</fullName>
    </submittedName>
</protein>
<dbReference type="InterPro" id="IPR001753">
    <property type="entry name" value="Enoyl-CoA_hydra/iso"/>
</dbReference>
<dbReference type="PANTHER" id="PTHR11941:SF54">
    <property type="entry name" value="ENOYL-COA HYDRATASE, MITOCHONDRIAL"/>
    <property type="match status" value="1"/>
</dbReference>
<evidence type="ECO:0000313" key="4">
    <source>
        <dbReference type="Proteomes" id="UP000025061"/>
    </source>
</evidence>
<dbReference type="Pfam" id="PF00378">
    <property type="entry name" value="ECH_1"/>
    <property type="match status" value="1"/>
</dbReference>
<proteinExistence type="inferred from homology"/>
<evidence type="ECO:0000313" key="3">
    <source>
        <dbReference type="EMBL" id="KCZ88279.1"/>
    </source>
</evidence>
<dbReference type="SUPFAM" id="SSF52096">
    <property type="entry name" value="ClpP/crotonase"/>
    <property type="match status" value="1"/>
</dbReference>
<dbReference type="InterPro" id="IPR029045">
    <property type="entry name" value="ClpP/crotonase-like_dom_sf"/>
</dbReference>
<accession>A0A059FCC6</accession>
<evidence type="ECO:0000256" key="2">
    <source>
        <dbReference type="ARBA" id="ARBA00023239"/>
    </source>
</evidence>
<comment type="caution">
    <text evidence="3">The sequence shown here is derived from an EMBL/GenBank/DDBJ whole genome shotgun (WGS) entry which is preliminary data.</text>
</comment>
<dbReference type="GO" id="GO:0016853">
    <property type="term" value="F:isomerase activity"/>
    <property type="evidence" value="ECO:0007669"/>
    <property type="project" value="UniProtKB-KW"/>
</dbReference>
<dbReference type="CDD" id="cd06558">
    <property type="entry name" value="crotonase-like"/>
    <property type="match status" value="1"/>
</dbReference>
<dbReference type="PATRIC" id="fig|1280951.3.peg.3087"/>
<gene>
    <name evidence="3" type="ORF">HHI_15294</name>
</gene>